<dbReference type="InterPro" id="IPR000748">
    <property type="entry name" value="PsdUridine_synth_RsuA/RluB/E/F"/>
</dbReference>
<organism evidence="4 5">
    <name type="scientific">Triparma strigata</name>
    <dbReference type="NCBI Taxonomy" id="1606541"/>
    <lineage>
        <taxon>Eukaryota</taxon>
        <taxon>Sar</taxon>
        <taxon>Stramenopiles</taxon>
        <taxon>Ochrophyta</taxon>
        <taxon>Bolidophyceae</taxon>
        <taxon>Parmales</taxon>
        <taxon>Triparmaceae</taxon>
        <taxon>Triparma</taxon>
    </lineage>
</organism>
<keyword evidence="1" id="KW-0413">Isomerase</keyword>
<dbReference type="OrthoDB" id="440619at2759"/>
<protein>
    <recommendedName>
        <fullName evidence="3">Pseudouridine synthase RsuA/RluA-like domain-containing protein</fullName>
    </recommendedName>
</protein>
<feature type="chain" id="PRO_5040786608" description="Pseudouridine synthase RsuA/RluA-like domain-containing protein" evidence="2">
    <location>
        <begin position="19"/>
        <end position="194"/>
    </location>
</feature>
<feature type="domain" description="Pseudouridine synthase RsuA/RluA-like" evidence="3">
    <location>
        <begin position="21"/>
        <end position="152"/>
    </location>
</feature>
<dbReference type="InterPro" id="IPR006145">
    <property type="entry name" value="PsdUridine_synth_RsuA/RluA"/>
</dbReference>
<dbReference type="GO" id="GO:0003723">
    <property type="term" value="F:RNA binding"/>
    <property type="evidence" value="ECO:0007669"/>
    <property type="project" value="InterPro"/>
</dbReference>
<evidence type="ECO:0000313" key="5">
    <source>
        <dbReference type="Proteomes" id="UP001165085"/>
    </source>
</evidence>
<dbReference type="NCBIfam" id="TIGR00093">
    <property type="entry name" value="pseudouridine synthase"/>
    <property type="match status" value="1"/>
</dbReference>
<proteinExistence type="predicted"/>
<dbReference type="InterPro" id="IPR050343">
    <property type="entry name" value="RsuA_PseudoU_synthase"/>
</dbReference>
<evidence type="ECO:0000259" key="3">
    <source>
        <dbReference type="Pfam" id="PF00849"/>
    </source>
</evidence>
<dbReference type="InterPro" id="IPR042092">
    <property type="entry name" value="PsdUridine_s_RsuA/RluB/E/F_cat"/>
</dbReference>
<dbReference type="PANTHER" id="PTHR47683">
    <property type="entry name" value="PSEUDOURIDINE SYNTHASE FAMILY PROTEIN-RELATED"/>
    <property type="match status" value="1"/>
</dbReference>
<dbReference type="InterPro" id="IPR020103">
    <property type="entry name" value="PsdUridine_synth_cat_dom_sf"/>
</dbReference>
<accession>A0A9W7A642</accession>
<dbReference type="Pfam" id="PF00849">
    <property type="entry name" value="PseudoU_synth_2"/>
    <property type="match status" value="1"/>
</dbReference>
<evidence type="ECO:0000313" key="4">
    <source>
        <dbReference type="EMBL" id="GMH64065.1"/>
    </source>
</evidence>
<dbReference type="PANTHER" id="PTHR47683:SF2">
    <property type="entry name" value="RNA-BINDING S4 DOMAIN-CONTAINING PROTEIN"/>
    <property type="match status" value="1"/>
</dbReference>
<dbReference type="SUPFAM" id="SSF55120">
    <property type="entry name" value="Pseudouridine synthase"/>
    <property type="match status" value="1"/>
</dbReference>
<dbReference type="Proteomes" id="UP001165085">
    <property type="component" value="Unassembled WGS sequence"/>
</dbReference>
<evidence type="ECO:0000256" key="2">
    <source>
        <dbReference type="SAM" id="SignalP"/>
    </source>
</evidence>
<dbReference type="GO" id="GO:0001522">
    <property type="term" value="P:pseudouridine synthesis"/>
    <property type="evidence" value="ECO:0007669"/>
    <property type="project" value="InterPro"/>
</dbReference>
<dbReference type="Gene3D" id="3.30.70.580">
    <property type="entry name" value="Pseudouridine synthase I, catalytic domain, N-terminal subdomain"/>
    <property type="match status" value="1"/>
</dbReference>
<dbReference type="GO" id="GO:0009982">
    <property type="term" value="F:pseudouridine synthase activity"/>
    <property type="evidence" value="ECO:0007669"/>
    <property type="project" value="InterPro"/>
</dbReference>
<gene>
    <name evidence="4" type="ORF">TrST_g1137</name>
</gene>
<comment type="caution">
    <text evidence="4">The sequence shown here is derived from an EMBL/GenBank/DDBJ whole genome shotgun (WGS) entry which is preliminary data.</text>
</comment>
<evidence type="ECO:0000256" key="1">
    <source>
        <dbReference type="ARBA" id="ARBA00023235"/>
    </source>
</evidence>
<keyword evidence="5" id="KW-1185">Reference proteome</keyword>
<keyword evidence="2" id="KW-0732">Signal</keyword>
<reference evidence="5" key="1">
    <citation type="journal article" date="2023" name="Commun. Biol.">
        <title>Genome analysis of Parmales, the sister group of diatoms, reveals the evolutionary specialization of diatoms from phago-mixotrophs to photoautotrophs.</title>
        <authorList>
            <person name="Ban H."/>
            <person name="Sato S."/>
            <person name="Yoshikawa S."/>
            <person name="Yamada K."/>
            <person name="Nakamura Y."/>
            <person name="Ichinomiya M."/>
            <person name="Sato N."/>
            <person name="Blanc-Mathieu R."/>
            <person name="Endo H."/>
            <person name="Kuwata A."/>
            <person name="Ogata H."/>
        </authorList>
    </citation>
    <scope>NUCLEOTIDE SEQUENCE [LARGE SCALE GENOMIC DNA]</scope>
    <source>
        <strain evidence="5">NIES 3701</strain>
    </source>
</reference>
<dbReference type="Gene3D" id="3.30.70.1560">
    <property type="entry name" value="Alpha-L RNA-binding motif"/>
    <property type="match status" value="1"/>
</dbReference>
<dbReference type="InterPro" id="IPR020094">
    <property type="entry name" value="TruA/RsuA/RluB/E/F_N"/>
</dbReference>
<name>A0A9W7A642_9STRA</name>
<dbReference type="AlphaFoldDB" id="A0A9W7A642"/>
<sequence>MPCRSFIVLLLFLRSSSPLTFLLNKPHNTLCSHSDPTSSVPTVYSLLPASPKKWHTVGRLDKKTTGALLCTTDTKLVEYGTSGSVEKRYRAVCMGRLSEEQVCSLREGIDLKGGLGFSDACEVDVLDIGKRNTVLEICLRQGKNRQIRRMLHEVGSGVIDLERVKIGGLVLGDLERGEFREVNEEELKETIGYG</sequence>
<feature type="signal peptide" evidence="2">
    <location>
        <begin position="1"/>
        <end position="18"/>
    </location>
</feature>
<dbReference type="EMBL" id="BRXY01000091">
    <property type="protein sequence ID" value="GMH64065.1"/>
    <property type="molecule type" value="Genomic_DNA"/>
</dbReference>